<dbReference type="GO" id="GO:0042626">
    <property type="term" value="F:ATPase-coupled transmembrane transporter activity"/>
    <property type="evidence" value="ECO:0007669"/>
    <property type="project" value="TreeGrafter"/>
</dbReference>
<dbReference type="STRING" id="880073.Cabys_1318"/>
<reference evidence="11 12" key="1">
    <citation type="submission" date="2011-09" db="EMBL/GenBank/DDBJ databases">
        <title>The permanent draft genome of Caldithrix abyssi DSM 13497.</title>
        <authorList>
            <consortium name="US DOE Joint Genome Institute (JGI-PGF)"/>
            <person name="Lucas S."/>
            <person name="Han J."/>
            <person name="Lapidus A."/>
            <person name="Bruce D."/>
            <person name="Goodwin L."/>
            <person name="Pitluck S."/>
            <person name="Peters L."/>
            <person name="Kyrpides N."/>
            <person name="Mavromatis K."/>
            <person name="Ivanova N."/>
            <person name="Mikhailova N."/>
            <person name="Chertkov O."/>
            <person name="Detter J.C."/>
            <person name="Tapia R."/>
            <person name="Han C."/>
            <person name="Land M."/>
            <person name="Hauser L."/>
            <person name="Markowitz V."/>
            <person name="Cheng J.-F."/>
            <person name="Hugenholtz P."/>
            <person name="Woyke T."/>
            <person name="Wu D."/>
            <person name="Spring S."/>
            <person name="Brambilla E."/>
            <person name="Klenk H.-P."/>
            <person name="Eisen J.A."/>
        </authorList>
    </citation>
    <scope>NUCLEOTIDE SEQUENCE [LARGE SCALE GENOMIC DNA]</scope>
    <source>
        <strain evidence="11 12">DSM 13497</strain>
    </source>
</reference>
<comment type="similarity">
    <text evidence="2">Belongs to the ABC transporter superfamily.</text>
</comment>
<dbReference type="EMBL" id="CP018099">
    <property type="protein sequence ID" value="APF18067.1"/>
    <property type="molecule type" value="Genomic_DNA"/>
</dbReference>
<name>H1XND7_CALAY</name>
<evidence type="ECO:0000256" key="2">
    <source>
        <dbReference type="ARBA" id="ARBA00005417"/>
    </source>
</evidence>
<dbReference type="InParanoid" id="H1XND7"/>
<keyword evidence="7" id="KW-1278">Translocase</keyword>
<dbReference type="InterPro" id="IPR003593">
    <property type="entry name" value="AAA+_ATPase"/>
</dbReference>
<dbReference type="InterPro" id="IPR003439">
    <property type="entry name" value="ABC_transporter-like_ATP-bd"/>
</dbReference>
<dbReference type="PaxDb" id="880073-Calab_2498"/>
<evidence type="ECO:0000256" key="7">
    <source>
        <dbReference type="ARBA" id="ARBA00022967"/>
    </source>
</evidence>
<organism evidence="11 12">
    <name type="scientific">Caldithrix abyssi DSM 13497</name>
    <dbReference type="NCBI Taxonomy" id="880073"/>
    <lineage>
        <taxon>Bacteria</taxon>
        <taxon>Pseudomonadati</taxon>
        <taxon>Calditrichota</taxon>
        <taxon>Calditrichia</taxon>
        <taxon>Calditrichales</taxon>
        <taxon>Calditrichaceae</taxon>
        <taxon>Caldithrix</taxon>
    </lineage>
</organism>
<dbReference type="PROSITE" id="PS50893">
    <property type="entry name" value="ABC_TRANSPORTER_2"/>
    <property type="match status" value="1"/>
</dbReference>
<evidence type="ECO:0000256" key="5">
    <source>
        <dbReference type="ARBA" id="ARBA00022741"/>
    </source>
</evidence>
<dbReference type="InterPro" id="IPR050095">
    <property type="entry name" value="ECF_ABC_transporter_ATP-bd"/>
</dbReference>
<dbReference type="KEGG" id="caby:Cabys_1318"/>
<dbReference type="SUPFAM" id="SSF52540">
    <property type="entry name" value="P-loop containing nucleoside triphosphate hydrolases"/>
    <property type="match status" value="1"/>
</dbReference>
<dbReference type="CDD" id="cd03225">
    <property type="entry name" value="ABC_cobalt_CbiO_domain1"/>
    <property type="match status" value="1"/>
</dbReference>
<evidence type="ECO:0000313" key="12">
    <source>
        <dbReference type="Proteomes" id="UP000004671"/>
    </source>
</evidence>
<dbReference type="PANTHER" id="PTHR43553">
    <property type="entry name" value="HEAVY METAL TRANSPORTER"/>
    <property type="match status" value="1"/>
</dbReference>
<dbReference type="eggNOG" id="COG1122">
    <property type="taxonomic scope" value="Bacteria"/>
</dbReference>
<keyword evidence="5" id="KW-0547">Nucleotide-binding</keyword>
<dbReference type="GO" id="GO:0043190">
    <property type="term" value="C:ATP-binding cassette (ABC) transporter complex"/>
    <property type="evidence" value="ECO:0007669"/>
    <property type="project" value="TreeGrafter"/>
</dbReference>
<gene>
    <name evidence="10" type="ORF">Cabys_1318</name>
    <name evidence="11" type="ORF">Calab_2498</name>
</gene>
<dbReference type="EMBL" id="CM001402">
    <property type="protein sequence ID" value="EHO42108.1"/>
    <property type="molecule type" value="Genomic_DNA"/>
</dbReference>
<dbReference type="FunFam" id="3.40.50.300:FF:000224">
    <property type="entry name" value="Energy-coupling factor transporter ATP-binding protein EcfA"/>
    <property type="match status" value="1"/>
</dbReference>
<dbReference type="AlphaFoldDB" id="H1XND7"/>
<dbReference type="SMART" id="SM00382">
    <property type="entry name" value="AAA"/>
    <property type="match status" value="1"/>
</dbReference>
<dbReference type="InterPro" id="IPR015856">
    <property type="entry name" value="ABC_transpr_CbiO/EcfA_su"/>
</dbReference>
<feature type="domain" description="ABC transporter" evidence="9">
    <location>
        <begin position="9"/>
        <end position="239"/>
    </location>
</feature>
<dbReference type="Pfam" id="PF00005">
    <property type="entry name" value="ABC_tran"/>
    <property type="match status" value="1"/>
</dbReference>
<keyword evidence="4" id="KW-1003">Cell membrane</keyword>
<dbReference type="OrthoDB" id="9782163at2"/>
<protein>
    <submittedName>
        <fullName evidence="11">ABC transporter related protein</fullName>
    </submittedName>
    <submittedName>
        <fullName evidence="10">Cobalt/nickel transport system ATP-binding protein</fullName>
    </submittedName>
</protein>
<accession>H1XND7</accession>
<dbReference type="Proteomes" id="UP000004671">
    <property type="component" value="Chromosome"/>
</dbReference>
<evidence type="ECO:0000256" key="3">
    <source>
        <dbReference type="ARBA" id="ARBA00022448"/>
    </source>
</evidence>
<dbReference type="GO" id="GO:0016887">
    <property type="term" value="F:ATP hydrolysis activity"/>
    <property type="evidence" value="ECO:0007669"/>
    <property type="project" value="InterPro"/>
</dbReference>
<evidence type="ECO:0000256" key="4">
    <source>
        <dbReference type="ARBA" id="ARBA00022475"/>
    </source>
</evidence>
<keyword evidence="8" id="KW-0472">Membrane</keyword>
<keyword evidence="12" id="KW-1185">Reference proteome</keyword>
<keyword evidence="3" id="KW-0813">Transport</keyword>
<dbReference type="InterPro" id="IPR027417">
    <property type="entry name" value="P-loop_NTPase"/>
</dbReference>
<dbReference type="HOGENOM" id="CLU_000604_1_22_0"/>
<evidence type="ECO:0000256" key="8">
    <source>
        <dbReference type="ARBA" id="ARBA00023136"/>
    </source>
</evidence>
<proteinExistence type="inferred from homology"/>
<evidence type="ECO:0000256" key="6">
    <source>
        <dbReference type="ARBA" id="ARBA00022840"/>
    </source>
</evidence>
<dbReference type="PANTHER" id="PTHR43553:SF24">
    <property type="entry name" value="ENERGY-COUPLING FACTOR TRANSPORTER ATP-BINDING PROTEIN ECFA1"/>
    <property type="match status" value="1"/>
</dbReference>
<evidence type="ECO:0000313" key="11">
    <source>
        <dbReference type="EMBL" id="EHO42108.1"/>
    </source>
</evidence>
<sequence length="247" mass="27641">MAVKSAQALKVDGLSFGYEKERPVVNDLSFAVEAGERVGIIGPNGAGKSTLLLLLNGILKPWQGTIEVLGLRSCEQNQEQIKQRIGLVFQNPEDQLFCPTVFEDVAFGPINFGLSREEVKIRVTQALDEVGMTGFEERSTLNLSFGEKKLTAIATILSMKPQIVLLDEPTGNLDAIHRRKIIQWVAQNGRTCLITSHDLDMIYDTCERTVVLNRGRIVADGPTRRILQDRPLLEQNDLELPLRFQYH</sequence>
<evidence type="ECO:0000256" key="1">
    <source>
        <dbReference type="ARBA" id="ARBA00004236"/>
    </source>
</evidence>
<evidence type="ECO:0000313" key="10">
    <source>
        <dbReference type="EMBL" id="APF18067.1"/>
    </source>
</evidence>
<reference evidence="10 13" key="2">
    <citation type="submission" date="2016-11" db="EMBL/GenBank/DDBJ databases">
        <title>Genomic analysis of Caldithrix abyssi and proposal of a novel bacterial phylum Caldithrichaeota.</title>
        <authorList>
            <person name="Kublanov I."/>
            <person name="Sigalova O."/>
            <person name="Gavrilov S."/>
            <person name="Lebedinsky A."/>
            <person name="Ivanova N."/>
            <person name="Daum C."/>
            <person name="Reddy T."/>
            <person name="Klenk H.P."/>
            <person name="Goker M."/>
            <person name="Reva O."/>
            <person name="Miroshnichenko M."/>
            <person name="Kyprides N."/>
            <person name="Woyke T."/>
            <person name="Gelfand M."/>
        </authorList>
    </citation>
    <scope>NUCLEOTIDE SEQUENCE [LARGE SCALE GENOMIC DNA]</scope>
    <source>
        <strain evidence="10 13">LF13</strain>
    </source>
</reference>
<dbReference type="RefSeq" id="WP_006929341.1">
    <property type="nucleotide sequence ID" value="NZ_CM001402.1"/>
</dbReference>
<dbReference type="GO" id="GO:0005524">
    <property type="term" value="F:ATP binding"/>
    <property type="evidence" value="ECO:0007669"/>
    <property type="project" value="UniProtKB-KW"/>
</dbReference>
<dbReference type="Gene3D" id="3.40.50.300">
    <property type="entry name" value="P-loop containing nucleotide triphosphate hydrolases"/>
    <property type="match status" value="1"/>
</dbReference>
<dbReference type="Proteomes" id="UP000183868">
    <property type="component" value="Chromosome"/>
</dbReference>
<comment type="subcellular location">
    <subcellularLocation>
        <location evidence="1">Cell membrane</location>
    </subcellularLocation>
</comment>
<evidence type="ECO:0000259" key="9">
    <source>
        <dbReference type="PROSITE" id="PS50893"/>
    </source>
</evidence>
<keyword evidence="6 10" id="KW-0067">ATP-binding</keyword>
<evidence type="ECO:0000313" key="13">
    <source>
        <dbReference type="Proteomes" id="UP000183868"/>
    </source>
</evidence>